<accession>A0A1F4UR50</accession>
<sequence>MKQKTFLEIIRAIFTVIAALHVLRIVLNWQAAVGGMEIPIWISYFAILLAGYLAYSAHKLLK</sequence>
<name>A0A1F4UR50_UNCKA</name>
<reference evidence="2 3" key="1">
    <citation type="journal article" date="2016" name="Nat. Commun.">
        <title>Thousands of microbial genomes shed light on interconnected biogeochemical processes in an aquifer system.</title>
        <authorList>
            <person name="Anantharaman K."/>
            <person name="Brown C.T."/>
            <person name="Hug L.A."/>
            <person name="Sharon I."/>
            <person name="Castelle C.J."/>
            <person name="Probst A.J."/>
            <person name="Thomas B.C."/>
            <person name="Singh A."/>
            <person name="Wilkins M.J."/>
            <person name="Karaoz U."/>
            <person name="Brodie E.L."/>
            <person name="Williams K.H."/>
            <person name="Hubbard S.S."/>
            <person name="Banfield J.F."/>
        </authorList>
    </citation>
    <scope>NUCLEOTIDE SEQUENCE [LARGE SCALE GENOMIC DNA]</scope>
</reference>
<gene>
    <name evidence="2" type="ORF">A2886_01940</name>
</gene>
<dbReference type="Proteomes" id="UP000176608">
    <property type="component" value="Unassembled WGS sequence"/>
</dbReference>
<keyword evidence="1" id="KW-1133">Transmembrane helix</keyword>
<keyword evidence="1" id="KW-0812">Transmembrane</keyword>
<organism evidence="2 3">
    <name type="scientific">candidate division WWE3 bacterium RIFCSPHIGHO2_01_FULL_42_13</name>
    <dbReference type="NCBI Taxonomy" id="1802617"/>
    <lineage>
        <taxon>Bacteria</taxon>
        <taxon>Katanobacteria</taxon>
    </lineage>
</organism>
<evidence type="ECO:0000313" key="2">
    <source>
        <dbReference type="EMBL" id="OGC47372.1"/>
    </source>
</evidence>
<comment type="caution">
    <text evidence="2">The sequence shown here is derived from an EMBL/GenBank/DDBJ whole genome shotgun (WGS) entry which is preliminary data.</text>
</comment>
<dbReference type="EMBL" id="MEVA01000012">
    <property type="protein sequence ID" value="OGC47372.1"/>
    <property type="molecule type" value="Genomic_DNA"/>
</dbReference>
<evidence type="ECO:0000256" key="1">
    <source>
        <dbReference type="SAM" id="Phobius"/>
    </source>
</evidence>
<keyword evidence="1" id="KW-0472">Membrane</keyword>
<feature type="transmembrane region" description="Helical" evidence="1">
    <location>
        <begin position="12"/>
        <end position="32"/>
    </location>
</feature>
<evidence type="ECO:0000313" key="3">
    <source>
        <dbReference type="Proteomes" id="UP000176608"/>
    </source>
</evidence>
<feature type="transmembrane region" description="Helical" evidence="1">
    <location>
        <begin position="38"/>
        <end position="55"/>
    </location>
</feature>
<dbReference type="AlphaFoldDB" id="A0A1F4UR50"/>
<proteinExistence type="predicted"/>
<protein>
    <submittedName>
        <fullName evidence="2">Uncharacterized protein</fullName>
    </submittedName>
</protein>